<dbReference type="Proteomes" id="UP000037696">
    <property type="component" value="Unassembled WGS sequence"/>
</dbReference>
<feature type="non-terminal residue" evidence="1">
    <location>
        <position position="1"/>
    </location>
</feature>
<evidence type="ECO:0000313" key="2">
    <source>
        <dbReference type="Proteomes" id="UP000037696"/>
    </source>
</evidence>
<organism evidence="1 2">
    <name type="scientific">Penicillium nordicum</name>
    <dbReference type="NCBI Taxonomy" id="229535"/>
    <lineage>
        <taxon>Eukaryota</taxon>
        <taxon>Fungi</taxon>
        <taxon>Dikarya</taxon>
        <taxon>Ascomycota</taxon>
        <taxon>Pezizomycotina</taxon>
        <taxon>Eurotiomycetes</taxon>
        <taxon>Eurotiomycetidae</taxon>
        <taxon>Eurotiales</taxon>
        <taxon>Aspergillaceae</taxon>
        <taxon>Penicillium</taxon>
    </lineage>
</organism>
<reference evidence="1 2" key="1">
    <citation type="submission" date="2015-08" db="EMBL/GenBank/DDBJ databases">
        <title>Genome sequencing of Penicillium nordicum.</title>
        <authorList>
            <person name="Nguyen H.D."/>
            <person name="Seifert K.A."/>
        </authorList>
    </citation>
    <scope>NUCLEOTIDE SEQUENCE [LARGE SCALE GENOMIC DNA]</scope>
    <source>
        <strain evidence="1 2">DAOMC 185683</strain>
    </source>
</reference>
<proteinExistence type="predicted"/>
<sequence>IKSESNPGHYAPG</sequence>
<keyword evidence="2" id="KW-1185">Reference proteome</keyword>
<comment type="caution">
    <text evidence="1">The sequence shown here is derived from an EMBL/GenBank/DDBJ whole genome shotgun (WGS) entry which is preliminary data.</text>
</comment>
<dbReference type="EMBL" id="LHQQ01000438">
    <property type="protein sequence ID" value="KOS36527.1"/>
    <property type="molecule type" value="Genomic_DNA"/>
</dbReference>
<evidence type="ECO:0000313" key="1">
    <source>
        <dbReference type="EMBL" id="KOS36527.1"/>
    </source>
</evidence>
<protein>
    <submittedName>
        <fullName evidence="1">Uncharacterized protein</fullName>
    </submittedName>
</protein>
<accession>A0A0M8NSR3</accession>
<gene>
    <name evidence="1" type="ORF">ACN38_g12723</name>
</gene>
<name>A0A0M8NSR3_9EURO</name>